<dbReference type="EMBL" id="BMAV01018900">
    <property type="protein sequence ID" value="GFY71524.1"/>
    <property type="molecule type" value="Genomic_DNA"/>
</dbReference>
<comment type="caution">
    <text evidence="1">The sequence shown here is derived from an EMBL/GenBank/DDBJ whole genome shotgun (WGS) entry which is preliminary data.</text>
</comment>
<accession>A0A8X7CGG7</accession>
<proteinExistence type="predicted"/>
<evidence type="ECO:0000313" key="1">
    <source>
        <dbReference type="EMBL" id="GFY71524.1"/>
    </source>
</evidence>
<dbReference type="Proteomes" id="UP000886998">
    <property type="component" value="Unassembled WGS sequence"/>
</dbReference>
<protein>
    <submittedName>
        <fullName evidence="1">Uncharacterized protein</fullName>
    </submittedName>
</protein>
<name>A0A8X7CGG7_9ARAC</name>
<keyword evidence="2" id="KW-1185">Reference proteome</keyword>
<gene>
    <name evidence="1" type="ORF">TNIN_93111</name>
</gene>
<evidence type="ECO:0000313" key="2">
    <source>
        <dbReference type="Proteomes" id="UP000886998"/>
    </source>
</evidence>
<sequence length="133" mass="15016">MECVSECPTRILDYVEALVCRLSIKGARAKVLENDHLTGVEGGLKTLFWELETQKLASDHLTQPETGRLCIRHLGNWLNGRSVTGLTPFRVRKGWSVCHQDVHAHPRPRRSLDVQVKASKGELKVLENDHPDD</sequence>
<organism evidence="1 2">
    <name type="scientific">Trichonephila inaurata madagascariensis</name>
    <dbReference type="NCBI Taxonomy" id="2747483"/>
    <lineage>
        <taxon>Eukaryota</taxon>
        <taxon>Metazoa</taxon>
        <taxon>Ecdysozoa</taxon>
        <taxon>Arthropoda</taxon>
        <taxon>Chelicerata</taxon>
        <taxon>Arachnida</taxon>
        <taxon>Araneae</taxon>
        <taxon>Araneomorphae</taxon>
        <taxon>Entelegynae</taxon>
        <taxon>Araneoidea</taxon>
        <taxon>Nephilidae</taxon>
        <taxon>Trichonephila</taxon>
        <taxon>Trichonephila inaurata</taxon>
    </lineage>
</organism>
<reference evidence="1" key="1">
    <citation type="submission" date="2020-08" db="EMBL/GenBank/DDBJ databases">
        <title>Multicomponent nature underlies the extraordinary mechanical properties of spider dragline silk.</title>
        <authorList>
            <person name="Kono N."/>
            <person name="Nakamura H."/>
            <person name="Mori M."/>
            <person name="Yoshida Y."/>
            <person name="Ohtoshi R."/>
            <person name="Malay A.D."/>
            <person name="Moran D.A.P."/>
            <person name="Tomita M."/>
            <person name="Numata K."/>
            <person name="Arakawa K."/>
        </authorList>
    </citation>
    <scope>NUCLEOTIDE SEQUENCE</scope>
</reference>
<dbReference type="AlphaFoldDB" id="A0A8X7CGG7"/>